<dbReference type="GO" id="GO:0046872">
    <property type="term" value="F:metal ion binding"/>
    <property type="evidence" value="ECO:0007669"/>
    <property type="project" value="UniProtKB-KW"/>
</dbReference>
<accession>A0A8C4PXA3</accession>
<feature type="binding site" evidence="22">
    <location>
        <begin position="379"/>
        <end position="385"/>
    </location>
    <ligand>
        <name>ATP</name>
        <dbReference type="ChEBI" id="CHEBI:30616"/>
    </ligand>
</feature>
<evidence type="ECO:0000256" key="27">
    <source>
        <dbReference type="RuleBase" id="RU000312"/>
    </source>
</evidence>
<dbReference type="GO" id="GO:0030424">
    <property type="term" value="C:axon"/>
    <property type="evidence" value="ECO:0007669"/>
    <property type="project" value="TreeGrafter"/>
</dbReference>
<keyword evidence="12 22" id="KW-0067">ATP-binding</keyword>
<dbReference type="AlphaFoldDB" id="A0A8C4PXA3"/>
<dbReference type="GO" id="GO:0010008">
    <property type="term" value="C:endosome membrane"/>
    <property type="evidence" value="ECO:0007669"/>
    <property type="project" value="UniProtKB-SubCell"/>
</dbReference>
<dbReference type="InterPro" id="IPR050122">
    <property type="entry name" value="RTK"/>
</dbReference>
<evidence type="ECO:0000256" key="23">
    <source>
        <dbReference type="PIRSR" id="PIRSR000615-3"/>
    </source>
</evidence>
<dbReference type="GO" id="GO:0045202">
    <property type="term" value="C:synapse"/>
    <property type="evidence" value="ECO:0007669"/>
    <property type="project" value="GOC"/>
</dbReference>
<evidence type="ECO:0000256" key="26">
    <source>
        <dbReference type="PROSITE-ProRule" id="PRU10141"/>
    </source>
</evidence>
<evidence type="ECO:0000256" key="6">
    <source>
        <dbReference type="ARBA" id="ARBA00022692"/>
    </source>
</evidence>
<evidence type="ECO:0000256" key="5">
    <source>
        <dbReference type="ARBA" id="ARBA00022679"/>
    </source>
</evidence>
<dbReference type="GO" id="GO:0030154">
    <property type="term" value="P:cell differentiation"/>
    <property type="evidence" value="ECO:0007669"/>
    <property type="project" value="UniProtKB-KW"/>
</dbReference>
<feature type="active site" description="Proton acceptor" evidence="21">
    <location>
        <position position="440"/>
    </location>
</feature>
<dbReference type="Pfam" id="PF07714">
    <property type="entry name" value="PK_Tyr_Ser-Thr"/>
    <property type="match status" value="1"/>
</dbReference>
<dbReference type="SUPFAM" id="SSF48726">
    <property type="entry name" value="Immunoglobulin"/>
    <property type="match status" value="1"/>
</dbReference>
<dbReference type="SUPFAM" id="SSF56112">
    <property type="entry name" value="Protein kinase-like (PK-like)"/>
    <property type="match status" value="1"/>
</dbReference>
<evidence type="ECO:0000259" key="29">
    <source>
        <dbReference type="PROSITE" id="PS50011"/>
    </source>
</evidence>
<dbReference type="GO" id="GO:0010976">
    <property type="term" value="P:positive regulation of neuron projection development"/>
    <property type="evidence" value="ECO:0007669"/>
    <property type="project" value="TreeGrafter"/>
</dbReference>
<dbReference type="PRINTS" id="PR00109">
    <property type="entry name" value="TYRKINASE"/>
</dbReference>
<dbReference type="InterPro" id="IPR008266">
    <property type="entry name" value="Tyr_kinase_AS"/>
</dbReference>
<evidence type="ECO:0000313" key="31">
    <source>
        <dbReference type="Proteomes" id="UP000694388"/>
    </source>
</evidence>
<feature type="binding site" evidence="23">
    <location>
        <position position="445"/>
    </location>
    <ligand>
        <name>Mg(2+)</name>
        <dbReference type="ChEBI" id="CHEBI:18420"/>
    </ligand>
</feature>
<keyword evidence="17" id="KW-1015">Disulfide bond</keyword>
<dbReference type="CDD" id="cd05049">
    <property type="entry name" value="PTKc_Trk"/>
    <property type="match status" value="1"/>
</dbReference>
<comment type="catalytic activity">
    <reaction evidence="20 27">
        <text>L-tyrosyl-[protein] + ATP = O-phospho-L-tyrosyl-[protein] + ADP + H(+)</text>
        <dbReference type="Rhea" id="RHEA:10596"/>
        <dbReference type="Rhea" id="RHEA-COMP:10136"/>
        <dbReference type="Rhea" id="RHEA-COMP:20101"/>
        <dbReference type="ChEBI" id="CHEBI:15378"/>
        <dbReference type="ChEBI" id="CHEBI:30616"/>
        <dbReference type="ChEBI" id="CHEBI:46858"/>
        <dbReference type="ChEBI" id="CHEBI:61978"/>
        <dbReference type="ChEBI" id="CHEBI:456216"/>
        <dbReference type="EC" id="2.7.10.1"/>
    </reaction>
</comment>
<evidence type="ECO:0000256" key="13">
    <source>
        <dbReference type="ARBA" id="ARBA00022902"/>
    </source>
</evidence>
<evidence type="ECO:0000256" key="18">
    <source>
        <dbReference type="ARBA" id="ARBA00023170"/>
    </source>
</evidence>
<feature type="binding site" evidence="23">
    <location>
        <position position="458"/>
    </location>
    <ligand>
        <name>Mg(2+)</name>
        <dbReference type="ChEBI" id="CHEBI:18420"/>
    </ligand>
</feature>
<dbReference type="InterPro" id="IPR036179">
    <property type="entry name" value="Ig-like_dom_sf"/>
</dbReference>
<dbReference type="InterPro" id="IPR001245">
    <property type="entry name" value="Ser-Thr/Tyr_kinase_cat_dom"/>
</dbReference>
<reference evidence="30" key="1">
    <citation type="submission" date="2025-08" db="UniProtKB">
        <authorList>
            <consortium name="Ensembl"/>
        </authorList>
    </citation>
    <scope>IDENTIFICATION</scope>
</reference>
<comment type="similarity">
    <text evidence="27">Belongs to the protein kinase superfamily. Tyr protein kinase family. Insulin receptor subfamily.</text>
</comment>
<evidence type="ECO:0000256" key="8">
    <source>
        <dbReference type="ARBA" id="ARBA00022737"/>
    </source>
</evidence>
<keyword evidence="9 22" id="KW-0547">Nucleotide-binding</keyword>
<dbReference type="GO" id="GO:0005524">
    <property type="term" value="F:ATP binding"/>
    <property type="evidence" value="ECO:0007669"/>
    <property type="project" value="UniProtKB-UniRule"/>
</dbReference>
<dbReference type="PANTHER" id="PTHR24416">
    <property type="entry name" value="TYROSINE-PROTEIN KINASE RECEPTOR"/>
    <property type="match status" value="1"/>
</dbReference>
<dbReference type="GO" id="GO:0048403">
    <property type="term" value="F:brain-derived neurotrophic factor binding"/>
    <property type="evidence" value="ECO:0007669"/>
    <property type="project" value="TreeGrafter"/>
</dbReference>
<evidence type="ECO:0000256" key="25">
    <source>
        <dbReference type="PIRSR" id="PIRSR620777-52"/>
    </source>
</evidence>
<dbReference type="PIRSF" id="PIRSF000615">
    <property type="entry name" value="TyrPK_CSF1-R"/>
    <property type="match status" value="1"/>
</dbReference>
<evidence type="ECO:0000256" key="1">
    <source>
        <dbReference type="ARBA" id="ARBA00004530"/>
    </source>
</evidence>
<keyword evidence="11" id="KW-0221">Differentiation</keyword>
<evidence type="ECO:0000313" key="30">
    <source>
        <dbReference type="Ensembl" id="ENSEBUP00000003241.1"/>
    </source>
</evidence>
<evidence type="ECO:0000256" key="15">
    <source>
        <dbReference type="ARBA" id="ARBA00023136"/>
    </source>
</evidence>
<keyword evidence="14 28" id="KW-1133">Transmembrane helix</keyword>
<dbReference type="Proteomes" id="UP000694388">
    <property type="component" value="Unplaced"/>
</dbReference>
<comment type="subcellular location">
    <subcellularLocation>
        <location evidence="1">Endosome membrane</location>
        <topology evidence="1">Single-pass type I membrane protein</topology>
    </subcellularLocation>
</comment>
<keyword evidence="5" id="KW-0808">Transferase</keyword>
<dbReference type="InterPro" id="IPR013783">
    <property type="entry name" value="Ig-like_fold"/>
</dbReference>
<evidence type="ECO:0000256" key="9">
    <source>
        <dbReference type="ARBA" id="ARBA00022741"/>
    </source>
</evidence>
<dbReference type="InterPro" id="IPR020635">
    <property type="entry name" value="Tyr_kinase_cat_dom"/>
</dbReference>
<dbReference type="OMA" id="LSWHVFE"/>
<proteinExistence type="inferred from homology"/>
<name>A0A8C4PXA3_EPTBU</name>
<dbReference type="Gene3D" id="1.10.510.10">
    <property type="entry name" value="Transferase(Phosphotransferase) domain 1"/>
    <property type="match status" value="1"/>
</dbReference>
<keyword evidence="23" id="KW-0479">Metal-binding</keyword>
<keyword evidence="13" id="KW-0524">Neurogenesis</keyword>
<feature type="binding site" evidence="22">
    <location>
        <begin position="306"/>
        <end position="313"/>
    </location>
    <ligand>
        <name>ATP</name>
        <dbReference type="ChEBI" id="CHEBI:30616"/>
    </ligand>
</feature>
<reference evidence="30" key="2">
    <citation type="submission" date="2025-09" db="UniProtKB">
        <authorList>
            <consortium name="Ensembl"/>
        </authorList>
    </citation>
    <scope>IDENTIFICATION</scope>
</reference>
<sequence>MYKKKKNTVFDRWIYVCFKSQVVDTFEPVDTIKLELVNVTSRDNGQTLACVAKNPLGSAWAVARLNVLFPPVIMSLKEAVQLHYWCIPFMVRGNPLPRLNWTRDGEFLTEKEGVRYTVINEEQGNGTYEGCLELELPSHYDNGNYTLHASNTFGAHSRSVFCHFLSTPPGEHVRSEGSCAILSKKLPSFCFQNESADVYVVVGVAAFVFAMLILFCLLLHKYGQRSKFGLKGACKILGEEEPSSPVQHTPQLPNVPPEPTPDSVLIGLTRIPVIENPQYFRQDENLCSAVVQHIKRRDIQLVSELGEGAFGKVFLAECFNLSPEHEKLLVAVKTLKDSSDTSRKDFQHEAELLTNLQHPHIVRFYGVCVEGEPLIMVFEYMKHGDLNRFLRAHGPDAHFLAEGKDSPTGLELSQPQMLHIGWQIAAGVEYLTEQHFVHRDLATRNCLVGLGLLVKIGDFGMSRDVYSTDYYRVGGHTMLPIRWMPPESIMYRKFTAESDVWSLGVVLWEIFTFGKQPWYQLSNNEVVECISQGRVLQRPRTCPKDVYDLMLGCWELEPQQRLHIRHILDCLQELAKSSPLYLDVIQ</sequence>
<dbReference type="GeneTree" id="ENSGT00940000155181"/>
<evidence type="ECO:0000256" key="10">
    <source>
        <dbReference type="ARBA" id="ARBA00022777"/>
    </source>
</evidence>
<evidence type="ECO:0000256" key="21">
    <source>
        <dbReference type="PIRSR" id="PIRSR000615-1"/>
    </source>
</evidence>
<feature type="binding site" evidence="22">
    <location>
        <position position="444"/>
    </location>
    <ligand>
        <name>ATP</name>
        <dbReference type="ChEBI" id="CHEBI:30616"/>
    </ligand>
</feature>
<evidence type="ECO:0000256" key="24">
    <source>
        <dbReference type="PIRSR" id="PIRSR620777-51"/>
    </source>
</evidence>
<dbReference type="Gene3D" id="2.60.40.10">
    <property type="entry name" value="Immunoglobulins"/>
    <property type="match status" value="1"/>
</dbReference>
<dbReference type="EC" id="2.7.10.1" evidence="27"/>
<dbReference type="PROSITE" id="PS00107">
    <property type="entry name" value="PROTEIN_KINASE_ATP"/>
    <property type="match status" value="1"/>
</dbReference>
<feature type="binding site" evidence="24">
    <location>
        <begin position="305"/>
        <end position="313"/>
    </location>
    <ligand>
        <name>ATP</name>
        <dbReference type="ChEBI" id="CHEBI:30616"/>
    </ligand>
</feature>
<dbReference type="FunFam" id="3.30.200.20:FF:000033">
    <property type="entry name" value="Tyrosine-protein kinase receptor"/>
    <property type="match status" value="1"/>
</dbReference>
<keyword evidence="8" id="KW-0677">Repeat</keyword>
<dbReference type="GO" id="GO:0060175">
    <property type="term" value="F:brain-derived neurotrophic factor receptor activity"/>
    <property type="evidence" value="ECO:0007669"/>
    <property type="project" value="TreeGrafter"/>
</dbReference>
<evidence type="ECO:0000256" key="19">
    <source>
        <dbReference type="ARBA" id="ARBA00023180"/>
    </source>
</evidence>
<dbReference type="Ensembl" id="ENSEBUT00000003607.1">
    <property type="protein sequence ID" value="ENSEBUP00000003241.1"/>
    <property type="gene ID" value="ENSEBUG00000002324.1"/>
</dbReference>
<dbReference type="SMART" id="SM00219">
    <property type="entry name" value="TyrKc"/>
    <property type="match status" value="1"/>
</dbReference>
<organism evidence="30 31">
    <name type="scientific">Eptatretus burgeri</name>
    <name type="common">Inshore hagfish</name>
    <dbReference type="NCBI Taxonomy" id="7764"/>
    <lineage>
        <taxon>Eukaryota</taxon>
        <taxon>Metazoa</taxon>
        <taxon>Chordata</taxon>
        <taxon>Craniata</taxon>
        <taxon>Vertebrata</taxon>
        <taxon>Cyclostomata</taxon>
        <taxon>Myxini</taxon>
        <taxon>Myxiniformes</taxon>
        <taxon>Myxinidae</taxon>
        <taxon>Eptatretinae</taxon>
        <taxon>Eptatretus</taxon>
    </lineage>
</organism>
<keyword evidence="2" id="KW-0217">Developmental protein</keyword>
<keyword evidence="16" id="KW-0829">Tyrosine-protein kinase</keyword>
<dbReference type="InterPro" id="IPR020777">
    <property type="entry name" value="NTRK"/>
</dbReference>
<keyword evidence="7" id="KW-0732">Signal</keyword>
<dbReference type="InterPro" id="IPR017441">
    <property type="entry name" value="Protein_kinase_ATP_BS"/>
</dbReference>
<evidence type="ECO:0000256" key="17">
    <source>
        <dbReference type="ARBA" id="ARBA00023157"/>
    </source>
</evidence>
<evidence type="ECO:0000256" key="4">
    <source>
        <dbReference type="ARBA" id="ARBA00022614"/>
    </source>
</evidence>
<feature type="site" description="Interaction with PLCG1" evidence="25">
    <location>
        <position position="581"/>
    </location>
</feature>
<keyword evidence="15 28" id="KW-0472">Membrane</keyword>
<evidence type="ECO:0000256" key="12">
    <source>
        <dbReference type="ARBA" id="ARBA00022840"/>
    </source>
</evidence>
<evidence type="ECO:0000256" key="3">
    <source>
        <dbReference type="ARBA" id="ARBA00022553"/>
    </source>
</evidence>
<keyword evidence="4" id="KW-0433">Leucine-rich repeat</keyword>
<feature type="binding site" evidence="22 26">
    <location>
        <position position="333"/>
    </location>
    <ligand>
        <name>ATP</name>
        <dbReference type="ChEBI" id="CHEBI:30616"/>
    </ligand>
</feature>
<feature type="site" description="Interaction with SHC1" evidence="25">
    <location>
        <position position="279"/>
    </location>
</feature>
<dbReference type="GO" id="GO:1990416">
    <property type="term" value="P:cellular response to brain-derived neurotrophic factor stimulus"/>
    <property type="evidence" value="ECO:0007669"/>
    <property type="project" value="TreeGrafter"/>
</dbReference>
<dbReference type="GO" id="GO:0043235">
    <property type="term" value="C:receptor complex"/>
    <property type="evidence" value="ECO:0007669"/>
    <property type="project" value="TreeGrafter"/>
</dbReference>
<evidence type="ECO:0000256" key="16">
    <source>
        <dbReference type="ARBA" id="ARBA00023137"/>
    </source>
</evidence>
<dbReference type="PANTHER" id="PTHR24416:SF136">
    <property type="entry name" value="BDNF_NT-3 GROWTH FACTORS RECEPTOR"/>
    <property type="match status" value="1"/>
</dbReference>
<dbReference type="InterPro" id="IPR000719">
    <property type="entry name" value="Prot_kinase_dom"/>
</dbReference>
<dbReference type="InterPro" id="IPR002011">
    <property type="entry name" value="Tyr_kinase_rcpt_2_CS"/>
</dbReference>
<dbReference type="PROSITE" id="PS00109">
    <property type="entry name" value="PROTEIN_KINASE_TYR"/>
    <property type="match status" value="1"/>
</dbReference>
<keyword evidence="23" id="KW-0460">Magnesium</keyword>
<dbReference type="FunFam" id="1.10.510.10:FF:000034">
    <property type="entry name" value="Tyrosine-protein kinase receptor"/>
    <property type="match status" value="1"/>
</dbReference>
<evidence type="ECO:0000256" key="28">
    <source>
        <dbReference type="SAM" id="Phobius"/>
    </source>
</evidence>
<dbReference type="GO" id="GO:0007399">
    <property type="term" value="P:nervous system development"/>
    <property type="evidence" value="ECO:0007669"/>
    <property type="project" value="UniProtKB-KW"/>
</dbReference>
<feature type="domain" description="Protein kinase" evidence="29">
    <location>
        <begin position="299"/>
        <end position="581"/>
    </location>
</feature>
<evidence type="ECO:0000256" key="11">
    <source>
        <dbReference type="ARBA" id="ARBA00022782"/>
    </source>
</evidence>
<keyword evidence="19" id="KW-0325">Glycoprotein</keyword>
<keyword evidence="3 27" id="KW-0597">Phosphoprotein</keyword>
<dbReference type="GO" id="GO:0005886">
    <property type="term" value="C:plasma membrane"/>
    <property type="evidence" value="ECO:0007669"/>
    <property type="project" value="InterPro"/>
</dbReference>
<dbReference type="PROSITE" id="PS00239">
    <property type="entry name" value="RECEPTOR_TYR_KIN_II"/>
    <property type="match status" value="1"/>
</dbReference>
<dbReference type="PRINTS" id="PR01939">
    <property type="entry name" value="NTKRECEPTOR"/>
</dbReference>
<protein>
    <recommendedName>
        <fullName evidence="27">Tyrosine-protein kinase receptor</fullName>
        <ecNumber evidence="27">2.7.10.1</ecNumber>
    </recommendedName>
</protein>
<dbReference type="InterPro" id="IPR011009">
    <property type="entry name" value="Kinase-like_dom_sf"/>
</dbReference>
<keyword evidence="10" id="KW-0418">Kinase</keyword>
<keyword evidence="6 27" id="KW-0812">Transmembrane</keyword>
<dbReference type="Gene3D" id="3.30.200.20">
    <property type="entry name" value="Phosphorylase Kinase, domain 1"/>
    <property type="match status" value="1"/>
</dbReference>
<evidence type="ECO:0000256" key="7">
    <source>
        <dbReference type="ARBA" id="ARBA00022729"/>
    </source>
</evidence>
<evidence type="ECO:0000256" key="22">
    <source>
        <dbReference type="PIRSR" id="PIRSR000615-2"/>
    </source>
</evidence>
<dbReference type="GO" id="GO:0099551">
    <property type="term" value="P:trans-synaptic signaling by neuropeptide, modulating synaptic transmission"/>
    <property type="evidence" value="ECO:0007669"/>
    <property type="project" value="TreeGrafter"/>
</dbReference>
<dbReference type="PROSITE" id="PS50011">
    <property type="entry name" value="PROTEIN_KINASE_DOM"/>
    <property type="match status" value="1"/>
</dbReference>
<keyword evidence="18 27" id="KW-0675">Receptor</keyword>
<evidence type="ECO:0000256" key="2">
    <source>
        <dbReference type="ARBA" id="ARBA00022473"/>
    </source>
</evidence>
<feature type="transmembrane region" description="Helical" evidence="28">
    <location>
        <begin position="198"/>
        <end position="219"/>
    </location>
</feature>
<evidence type="ECO:0000256" key="20">
    <source>
        <dbReference type="ARBA" id="ARBA00051243"/>
    </source>
</evidence>
<evidence type="ECO:0000256" key="14">
    <source>
        <dbReference type="ARBA" id="ARBA00022989"/>
    </source>
</evidence>
<dbReference type="GO" id="GO:0051897">
    <property type="term" value="P:positive regulation of phosphatidylinositol 3-kinase/protein kinase B signal transduction"/>
    <property type="evidence" value="ECO:0007669"/>
    <property type="project" value="TreeGrafter"/>
</dbReference>
<keyword evidence="31" id="KW-1185">Reference proteome</keyword>